<dbReference type="InterPro" id="IPR013103">
    <property type="entry name" value="RVT_2"/>
</dbReference>
<accession>A0A0N5BE83</accession>
<dbReference type="Pfam" id="PF07727">
    <property type="entry name" value="RVT_2"/>
    <property type="match status" value="1"/>
</dbReference>
<dbReference type="Proteomes" id="UP000046392">
    <property type="component" value="Unplaced"/>
</dbReference>
<sequence length="389" mass="45142">MGCFQPDIPKEFSYAATANFLSFRYLLTRIVNFNLFTAQIDIKNAFLNGKLTDDEIYVMAPPGFPNYINKHQILKLQKSLYGLKQSAKIWQDTLTNNIKQLNFHQTEMDYCLFQRGSEYILVHVDDMIIAATSKENIQNIIDHMSKDFEVKQIKNDISNTTFNGIQIVRNENSILIHQRDKIECLRKYIDPKMRKPQIPFSDTKDPNGEIPIDDNLKREYRSVLGQILYISQCTRPDLAYSVSTLASRTEKATMNDYTTLLRSVYYLLETQDKSLIFTRETNDKITIYTDSSYADTTDYKSSYGYFIYLGENIIHWKSKKTKTIMTSTYEAELNALLNSLRSLLCLKKIMPINDTTIKCDNQPVLDSIKTSSINDRSKHLQISFLKIKE</sequence>
<reference evidence="3" key="1">
    <citation type="submission" date="2017-02" db="UniProtKB">
        <authorList>
            <consortium name="WormBaseParasite"/>
        </authorList>
    </citation>
    <scope>IDENTIFICATION</scope>
</reference>
<keyword evidence="2" id="KW-1185">Reference proteome</keyword>
<dbReference type="SUPFAM" id="SSF56672">
    <property type="entry name" value="DNA/RNA polymerases"/>
    <property type="match status" value="1"/>
</dbReference>
<dbReference type="PANTHER" id="PTHR11439">
    <property type="entry name" value="GAG-POL-RELATED RETROTRANSPOSON"/>
    <property type="match status" value="1"/>
</dbReference>
<protein>
    <submittedName>
        <fullName evidence="3">Reverse transcriptase Ty1/copia-type domain-containing protein</fullName>
    </submittedName>
</protein>
<dbReference type="PANTHER" id="PTHR11439:SF483">
    <property type="entry name" value="PEPTIDE SYNTHASE GLIP-LIKE, PUTATIVE (AFU_ORTHOLOGUE AFUA_3G12920)-RELATED"/>
    <property type="match status" value="1"/>
</dbReference>
<dbReference type="InterPro" id="IPR043502">
    <property type="entry name" value="DNA/RNA_pol_sf"/>
</dbReference>
<dbReference type="STRING" id="174720.A0A0N5BE83"/>
<dbReference type="CDD" id="cd09272">
    <property type="entry name" value="RNase_HI_RT_Ty1"/>
    <property type="match status" value="1"/>
</dbReference>
<dbReference type="InterPro" id="IPR036397">
    <property type="entry name" value="RNaseH_sf"/>
</dbReference>
<proteinExistence type="predicted"/>
<dbReference type="GO" id="GO:0006259">
    <property type="term" value="P:DNA metabolic process"/>
    <property type="evidence" value="ECO:0007669"/>
    <property type="project" value="UniProtKB-ARBA"/>
</dbReference>
<evidence type="ECO:0000313" key="3">
    <source>
        <dbReference type="WBParaSite" id="SPAL_0000430700.1"/>
    </source>
</evidence>
<organism evidence="2 3">
    <name type="scientific">Strongyloides papillosus</name>
    <name type="common">Intestinal threadworm</name>
    <dbReference type="NCBI Taxonomy" id="174720"/>
    <lineage>
        <taxon>Eukaryota</taxon>
        <taxon>Metazoa</taxon>
        <taxon>Ecdysozoa</taxon>
        <taxon>Nematoda</taxon>
        <taxon>Chromadorea</taxon>
        <taxon>Rhabditida</taxon>
        <taxon>Tylenchina</taxon>
        <taxon>Panagrolaimomorpha</taxon>
        <taxon>Strongyloidoidea</taxon>
        <taxon>Strongyloididae</taxon>
        <taxon>Strongyloides</taxon>
    </lineage>
</organism>
<dbReference type="GO" id="GO:0003676">
    <property type="term" value="F:nucleic acid binding"/>
    <property type="evidence" value="ECO:0007669"/>
    <property type="project" value="InterPro"/>
</dbReference>
<name>A0A0N5BE83_STREA</name>
<evidence type="ECO:0000313" key="2">
    <source>
        <dbReference type="Proteomes" id="UP000046392"/>
    </source>
</evidence>
<dbReference type="WBParaSite" id="SPAL_0000430700.1">
    <property type="protein sequence ID" value="SPAL_0000430700.1"/>
    <property type="gene ID" value="SPAL_0000430700"/>
</dbReference>
<feature type="domain" description="Reverse transcriptase Ty1/copia-type" evidence="1">
    <location>
        <begin position="17"/>
        <end position="182"/>
    </location>
</feature>
<dbReference type="AlphaFoldDB" id="A0A0N5BE83"/>
<dbReference type="Gene3D" id="3.30.420.10">
    <property type="entry name" value="Ribonuclease H-like superfamily/Ribonuclease H"/>
    <property type="match status" value="1"/>
</dbReference>
<evidence type="ECO:0000259" key="1">
    <source>
        <dbReference type="Pfam" id="PF07727"/>
    </source>
</evidence>